<name>A0A423XCK6_9PEZI</name>
<dbReference type="OrthoDB" id="5336565at2759"/>
<organism evidence="2 3">
    <name type="scientific">Cytospora leucostoma</name>
    <dbReference type="NCBI Taxonomy" id="1230097"/>
    <lineage>
        <taxon>Eukaryota</taxon>
        <taxon>Fungi</taxon>
        <taxon>Dikarya</taxon>
        <taxon>Ascomycota</taxon>
        <taxon>Pezizomycotina</taxon>
        <taxon>Sordariomycetes</taxon>
        <taxon>Sordariomycetidae</taxon>
        <taxon>Diaporthales</taxon>
        <taxon>Cytosporaceae</taxon>
        <taxon>Cytospora</taxon>
    </lineage>
</organism>
<dbReference type="InParanoid" id="A0A423XCK6"/>
<sequence length="476" mass="52822">MAIAKRKRTSSEDTRPSKKVKNFAPAFYDRLSTVSLTKRALLELNRRNDTQTKACPPHPTHLDRDIHRFARHGGPDLSGLRGFPAPYVQPTHTMATPSSSKASRRSGPSKSSRIPRQTDTETDITSIKSKKSSAYDANFEAHLIDNGIFPPGYHSFDRQAPAGPSNRAEIRERLNAPRASPSPTPSDYDRFIKANDQALTEAKMTKDVVELFLCGEDRDIASQDNMRFTNLRSITQEATVTPQPDLFDGAPRRQVHAQVRRDLERLIVPTKEAQAPIAPNFFHESKPENGNPTVAKRQITYDLSVGARAMEALRNYNREPSYDGNAYALGSTYHGEGVLHMYAAHMVAGSGGQETFVGRIGIYSVADSVHEFRRGIRAFRNARDLAREFRDNIILTANSRVEQEETGEQRPETEDQPVDRAEHDDEASNQGSTSLATSFGAVTSQSVGGCSSGKRRERSSPSPSGRETRSRRASQK</sequence>
<feature type="compositionally biased region" description="Polar residues" evidence="1">
    <location>
        <begin position="428"/>
        <end position="449"/>
    </location>
</feature>
<reference evidence="2 3" key="1">
    <citation type="submission" date="2015-09" db="EMBL/GenBank/DDBJ databases">
        <title>Host preference determinants of Valsa canker pathogens revealed by comparative genomics.</title>
        <authorList>
            <person name="Yin Z."/>
            <person name="Huang L."/>
        </authorList>
    </citation>
    <scope>NUCLEOTIDE SEQUENCE [LARGE SCALE GENOMIC DNA]</scope>
    <source>
        <strain evidence="2 3">SXYLt</strain>
    </source>
</reference>
<protein>
    <submittedName>
        <fullName evidence="2">Uncharacterized protein</fullName>
    </submittedName>
</protein>
<evidence type="ECO:0000313" key="2">
    <source>
        <dbReference type="EMBL" id="ROW13684.1"/>
    </source>
</evidence>
<feature type="compositionally biased region" description="Basic and acidic residues" evidence="1">
    <location>
        <begin position="401"/>
        <end position="423"/>
    </location>
</feature>
<proteinExistence type="predicted"/>
<evidence type="ECO:0000313" key="3">
    <source>
        <dbReference type="Proteomes" id="UP000285146"/>
    </source>
</evidence>
<feature type="region of interest" description="Disordered" evidence="1">
    <location>
        <begin position="398"/>
        <end position="476"/>
    </location>
</feature>
<dbReference type="Proteomes" id="UP000285146">
    <property type="component" value="Unassembled WGS sequence"/>
</dbReference>
<dbReference type="STRING" id="1230097.A0A423XCK6"/>
<dbReference type="AlphaFoldDB" id="A0A423XCK6"/>
<feature type="region of interest" description="Disordered" evidence="1">
    <location>
        <begin position="80"/>
        <end position="131"/>
    </location>
</feature>
<comment type="caution">
    <text evidence="2">The sequence shown here is derived from an EMBL/GenBank/DDBJ whole genome shotgun (WGS) entry which is preliminary data.</text>
</comment>
<gene>
    <name evidence="2" type="ORF">VPNG_04576</name>
</gene>
<feature type="region of interest" description="Disordered" evidence="1">
    <location>
        <begin position="1"/>
        <end position="20"/>
    </location>
</feature>
<feature type="compositionally biased region" description="Low complexity" evidence="1">
    <location>
        <begin position="97"/>
        <end position="115"/>
    </location>
</feature>
<evidence type="ECO:0000256" key="1">
    <source>
        <dbReference type="SAM" id="MobiDB-lite"/>
    </source>
</evidence>
<accession>A0A423XCK6</accession>
<dbReference type="EMBL" id="LKEB01000018">
    <property type="protein sequence ID" value="ROW13684.1"/>
    <property type="molecule type" value="Genomic_DNA"/>
</dbReference>
<keyword evidence="3" id="KW-1185">Reference proteome</keyword>